<proteinExistence type="predicted"/>
<dbReference type="InterPro" id="IPR025114">
    <property type="entry name" value="D27-like_C"/>
</dbReference>
<gene>
    <name evidence="2" type="ORF">WJX81_002330</name>
</gene>
<dbReference type="PANTHER" id="PTHR33591:SF4">
    <property type="entry name" value="OS08G0114100 PROTEIN"/>
    <property type="match status" value="1"/>
</dbReference>
<comment type="caution">
    <text evidence="2">The sequence shown here is derived from an EMBL/GenBank/DDBJ whole genome shotgun (WGS) entry which is preliminary data.</text>
</comment>
<accession>A0AAW1S0Z6</accession>
<dbReference type="PANTHER" id="PTHR33591">
    <property type="entry name" value="BETA-CAROTENE ISOMERASE D27"/>
    <property type="match status" value="1"/>
</dbReference>
<feature type="domain" description="Beta-carotene isomerase D27-like C-terminal" evidence="1">
    <location>
        <begin position="77"/>
        <end position="161"/>
    </location>
</feature>
<dbReference type="Proteomes" id="UP001445335">
    <property type="component" value="Unassembled WGS sequence"/>
</dbReference>
<evidence type="ECO:0000313" key="2">
    <source>
        <dbReference type="EMBL" id="KAK9839641.1"/>
    </source>
</evidence>
<protein>
    <recommendedName>
        <fullName evidence="1">Beta-carotene isomerase D27-like C-terminal domain-containing protein</fullName>
    </recommendedName>
</protein>
<dbReference type="EMBL" id="JALJOU010000015">
    <property type="protein sequence ID" value="KAK9839641.1"/>
    <property type="molecule type" value="Genomic_DNA"/>
</dbReference>
<evidence type="ECO:0000313" key="3">
    <source>
        <dbReference type="Proteomes" id="UP001445335"/>
    </source>
</evidence>
<name>A0AAW1S0Z6_9CHLO</name>
<evidence type="ECO:0000259" key="1">
    <source>
        <dbReference type="Pfam" id="PF13225"/>
    </source>
</evidence>
<dbReference type="InterPro" id="IPR038938">
    <property type="entry name" value="D27-like"/>
</dbReference>
<dbReference type="Pfam" id="PF13225">
    <property type="entry name" value="D27-like_C"/>
    <property type="match status" value="1"/>
</dbReference>
<dbReference type="AlphaFoldDB" id="A0AAW1S0Z6"/>
<dbReference type="GO" id="GO:0005506">
    <property type="term" value="F:iron ion binding"/>
    <property type="evidence" value="ECO:0007669"/>
    <property type="project" value="InterPro"/>
</dbReference>
<sequence>MSSLLGGREYERDYEGFVELSHAMVKGRDARGQQLAVLSVLRSLMPEAAAERFRKWFPLSQWSAETNALITTFFFAWLVGPLERKPVEVQFKGEPATWNSGVQIKKCRYLEASGCVALCVNLCKRPTEEFFAESFGLPLTMNPNFEDLSCEMIFGQAPPPVGEDAAFKQPCFAKHCSLAERDPMPCPKLGVRVPVP</sequence>
<organism evidence="2 3">
    <name type="scientific">Elliptochloris bilobata</name>
    <dbReference type="NCBI Taxonomy" id="381761"/>
    <lineage>
        <taxon>Eukaryota</taxon>
        <taxon>Viridiplantae</taxon>
        <taxon>Chlorophyta</taxon>
        <taxon>core chlorophytes</taxon>
        <taxon>Trebouxiophyceae</taxon>
        <taxon>Trebouxiophyceae incertae sedis</taxon>
        <taxon>Elliptochloris clade</taxon>
        <taxon>Elliptochloris</taxon>
    </lineage>
</organism>
<reference evidence="2 3" key="1">
    <citation type="journal article" date="2024" name="Nat. Commun.">
        <title>Phylogenomics reveals the evolutionary origins of lichenization in chlorophyte algae.</title>
        <authorList>
            <person name="Puginier C."/>
            <person name="Libourel C."/>
            <person name="Otte J."/>
            <person name="Skaloud P."/>
            <person name="Haon M."/>
            <person name="Grisel S."/>
            <person name="Petersen M."/>
            <person name="Berrin J.G."/>
            <person name="Delaux P.M."/>
            <person name="Dal Grande F."/>
            <person name="Keller J."/>
        </authorList>
    </citation>
    <scope>NUCLEOTIDE SEQUENCE [LARGE SCALE GENOMIC DNA]</scope>
    <source>
        <strain evidence="2 3">SAG 245.80</strain>
    </source>
</reference>
<keyword evidence="3" id="KW-1185">Reference proteome</keyword>